<keyword evidence="4" id="KW-1185">Reference proteome</keyword>
<dbReference type="InterPro" id="IPR006094">
    <property type="entry name" value="Oxid_FAD_bind_N"/>
</dbReference>
<dbReference type="Gene3D" id="3.30.465.10">
    <property type="match status" value="1"/>
</dbReference>
<dbReference type="PROSITE" id="PS51387">
    <property type="entry name" value="FAD_PCMH"/>
    <property type="match status" value="1"/>
</dbReference>
<dbReference type="PANTHER" id="PTHR34496:SF6">
    <property type="entry name" value="GLYCOSYLTRANSFERASE 2-LIKE DOMAIN-CONTAINING PROTEIN"/>
    <property type="match status" value="1"/>
</dbReference>
<dbReference type="Pfam" id="PF11397">
    <property type="entry name" value="GlcNAc"/>
    <property type="match status" value="1"/>
</dbReference>
<evidence type="ECO:0000313" key="4">
    <source>
        <dbReference type="Proteomes" id="UP001530377"/>
    </source>
</evidence>
<dbReference type="InterPro" id="IPR036318">
    <property type="entry name" value="FAD-bd_PCMH-like_sf"/>
</dbReference>
<dbReference type="Pfam" id="PF01565">
    <property type="entry name" value="FAD_binding_4"/>
    <property type="match status" value="1"/>
</dbReference>
<dbReference type="Proteomes" id="UP001530377">
    <property type="component" value="Unassembled WGS sequence"/>
</dbReference>
<dbReference type="Gene3D" id="3.40.50.300">
    <property type="entry name" value="P-loop containing nucleotide triphosphate hydrolases"/>
    <property type="match status" value="1"/>
</dbReference>
<gene>
    <name evidence="3" type="ORF">ACHAXA_004462</name>
</gene>
<evidence type="ECO:0000313" key="3">
    <source>
        <dbReference type="EMBL" id="KAL3821974.1"/>
    </source>
</evidence>
<dbReference type="SUPFAM" id="SSF53271">
    <property type="entry name" value="PRTase-like"/>
    <property type="match status" value="1"/>
</dbReference>
<dbReference type="Gene3D" id="3.40.462.20">
    <property type="match status" value="1"/>
</dbReference>
<accession>A0ABD3SBR8</accession>
<dbReference type="InterPro" id="IPR016169">
    <property type="entry name" value="FAD-bd_PCMH_sub2"/>
</dbReference>
<dbReference type="InterPro" id="IPR000836">
    <property type="entry name" value="PRTase_dom"/>
</dbReference>
<dbReference type="PANTHER" id="PTHR34496">
    <property type="entry name" value="GLCNAC TRANSFERASE-RELATED"/>
    <property type="match status" value="1"/>
</dbReference>
<proteinExistence type="predicted"/>
<sequence length="1562" mass="172563">MHIVKYVAFESDVSLARLLIETTKNVGKAVPGFLGEVHAEAFTSSTEVAIRADIVLICHSLYGQANKLAIIQSAARFVAKDGLLVVFHRWEQAGTLANISDALRSNGTLHELRRINVKFNASHLTNLEGRSTTEKYMKQKLPPLHSENQIVQRSIGLLAIEPQNCCLTMQIPPQVGWVAKMKTSKPFGVLSPMTIVGIQSCVRHASFCGAPLSVIGGGHSGHCIRDGTLSLDLRPGWSTVFVDPEARLVHAGGGATLGQIAKAAQCHGLVVPLGDRPGVGMGSVLSGGLGYLARRFGLSCDNITRVVYISPDGKLSIAETDEDLWCFRGAGSNFGVVVEITLRAFPLVVMATQDSFYALGINRDCIRANLIEYARVSYNLPIEASLDAFIYHANDEGMVLATSLFDTSDTEEFRCGQLAGLQQPVLSNSQMIHQLNPSAHTPVQLFDRELYMTPAFDPKRFAESPPSKLRSFKRCILLPTFHDGDGDIAKILADAVHCSMPNKWCYIHILHVGKASSLVVPAFTAFGNRSCEYAVVITGLWPEDSKEMKVKTESWVENIADCLVSVYGCGVYGADLGPGDHDTLLATHAFGSNLPKLVDLKNRLDPLRIFTSTCPLQLAPLLAPQGVVILICGRRFAGKDWVASVIERVLNTTLTSGGTRIAQIASISDSVKSHYAKEVGLDFVSFHDRAVKELHRKELTIFYEMCKASDPAFDRRCYVDLVQQGTKSGGILIVTGVRDGLDYVHELAGGRAVVTVHVQASREAKCHRGWVFDSNIDDSKSEEAAECACEGFFDHTFHNNDSSGDESALSKWVIEELAPTVLRSCVRQLKGYPTPGAIFKDILSITQQRFGIGLSSSLLAWGLHLDQFDIILAPEAGGWIFASPLAERFQKPLLLARRIGRLPGGVISSDYSGSNIAFLKQGQIQARHILELTAGCIQPCQRVLIVDDCLASGRTLLALFKLVTSQGAPPTTIQLLPLEEYERSILRTHRNELDRFPISVGIDDVNVVGETTNSRDDWETIEHPAAEVIRIFKDGEDGDVKGEGGEEDYHSPNGGKKKNGKGERQRRRKKITPITARELARALSGGKRPKSDEEDGNLRRGETIDGDDVDDGGRYMRVPKFWDPAPYGMIADERERRGSGGGDIVPDDAPRQPRDGVRRYLGEYGTRLMTPDEARSIGSRIPGGSGGDGDYLETIFVAIASYRDWQCSRTVESIFSRASHPERIRVGVVDQIRIGIDDPCSRPPHGTCESHPEQAACVRTSQIDYLTVDASLSVGPVFARHLGHRMYRGEYFAMQSDAHVEFVMGWDDEIIEQWKSARNEMAILTAYVSGTEDHINVETGERLSKSRPIMCMSDFEGGGDGTRHLRHGQQPEGVPYIHDMPTIEPFWAAGFSFGRGHFVVNVPYDQHLPWIFQGEEISIGLRGFSYGYDYYTPERQACYHYYGRTGVPLFWENNDIYRGSGTYGMNRLNAIIHMTVTPSTKWIRTDELKYGIGKVRDVQKFFDVFGIHVKEQRVEGNLCRFVGRPMQAQFIPHLRSNGMGIDYDTITFRYVDNKRDDALGRG</sequence>
<dbReference type="Pfam" id="PF00156">
    <property type="entry name" value="Pribosyltran"/>
    <property type="match status" value="1"/>
</dbReference>
<organism evidence="3 4">
    <name type="scientific">Cyclostephanos tholiformis</name>
    <dbReference type="NCBI Taxonomy" id="382380"/>
    <lineage>
        <taxon>Eukaryota</taxon>
        <taxon>Sar</taxon>
        <taxon>Stramenopiles</taxon>
        <taxon>Ochrophyta</taxon>
        <taxon>Bacillariophyta</taxon>
        <taxon>Coscinodiscophyceae</taxon>
        <taxon>Thalassiosirophycidae</taxon>
        <taxon>Stephanodiscales</taxon>
        <taxon>Stephanodiscaceae</taxon>
        <taxon>Cyclostephanos</taxon>
    </lineage>
</organism>
<evidence type="ECO:0000256" key="1">
    <source>
        <dbReference type="SAM" id="MobiDB-lite"/>
    </source>
</evidence>
<dbReference type="SUPFAM" id="SSF56176">
    <property type="entry name" value="FAD-binding/transporter-associated domain-like"/>
    <property type="match status" value="1"/>
</dbReference>
<dbReference type="InterPro" id="IPR005919">
    <property type="entry name" value="Pmev_kin_anim"/>
</dbReference>
<dbReference type="Pfam" id="PF04275">
    <property type="entry name" value="P-mevalo_kinase"/>
    <property type="match status" value="1"/>
</dbReference>
<feature type="compositionally biased region" description="Basic residues" evidence="1">
    <location>
        <begin position="1055"/>
        <end position="1071"/>
    </location>
</feature>
<dbReference type="InterPro" id="IPR016166">
    <property type="entry name" value="FAD-bd_PCMH"/>
</dbReference>
<evidence type="ECO:0000259" key="2">
    <source>
        <dbReference type="PROSITE" id="PS51387"/>
    </source>
</evidence>
<name>A0ABD3SBR8_9STRA</name>
<dbReference type="Gene3D" id="3.40.50.2020">
    <property type="match status" value="1"/>
</dbReference>
<dbReference type="InterPro" id="IPR021067">
    <property type="entry name" value="Glycosyltransferase"/>
</dbReference>
<dbReference type="EMBL" id="JALLPB020000078">
    <property type="protein sequence ID" value="KAL3821974.1"/>
    <property type="molecule type" value="Genomic_DNA"/>
</dbReference>
<dbReference type="CDD" id="cd06223">
    <property type="entry name" value="PRTases_typeI"/>
    <property type="match status" value="1"/>
</dbReference>
<comment type="caution">
    <text evidence="3">The sequence shown here is derived from an EMBL/GenBank/DDBJ whole genome shotgun (WGS) entry which is preliminary data.</text>
</comment>
<dbReference type="InterPro" id="IPR027417">
    <property type="entry name" value="P-loop_NTPase"/>
</dbReference>
<reference evidence="3 4" key="1">
    <citation type="submission" date="2024-10" db="EMBL/GenBank/DDBJ databases">
        <title>Updated reference genomes for cyclostephanoid diatoms.</title>
        <authorList>
            <person name="Roberts W.R."/>
            <person name="Alverson A.J."/>
        </authorList>
    </citation>
    <scope>NUCLEOTIDE SEQUENCE [LARGE SCALE GENOMIC DNA]</scope>
    <source>
        <strain evidence="3 4">AJA228-03</strain>
    </source>
</reference>
<dbReference type="InterPro" id="IPR029057">
    <property type="entry name" value="PRTase-like"/>
</dbReference>
<feature type="region of interest" description="Disordered" evidence="1">
    <location>
        <begin position="1032"/>
        <end position="1112"/>
    </location>
</feature>
<feature type="region of interest" description="Disordered" evidence="1">
    <location>
        <begin position="1135"/>
        <end position="1156"/>
    </location>
</feature>
<feature type="domain" description="FAD-binding PCMH-type" evidence="2">
    <location>
        <begin position="182"/>
        <end position="347"/>
    </location>
</feature>
<feature type="compositionally biased region" description="Basic and acidic residues" evidence="1">
    <location>
        <begin position="1032"/>
        <end position="1050"/>
    </location>
</feature>
<protein>
    <recommendedName>
        <fullName evidence="2">FAD-binding PCMH-type domain-containing protein</fullName>
    </recommendedName>
</protein>